<protein>
    <submittedName>
        <fullName evidence="1">Uncharacterized protein</fullName>
    </submittedName>
</protein>
<organism evidence="1 2">
    <name type="scientific">Dimargaris cristalligena</name>
    <dbReference type="NCBI Taxonomy" id="215637"/>
    <lineage>
        <taxon>Eukaryota</taxon>
        <taxon>Fungi</taxon>
        <taxon>Fungi incertae sedis</taxon>
        <taxon>Zoopagomycota</taxon>
        <taxon>Kickxellomycotina</taxon>
        <taxon>Dimargaritomycetes</taxon>
        <taxon>Dimargaritales</taxon>
        <taxon>Dimargaritaceae</taxon>
        <taxon>Dimargaris</taxon>
    </lineage>
</organism>
<sequence>MLDSTFKPYFTETDAESWEMKSEMYTIIEIEQSSTEQKSSQLTSSSTKKRMPAGIQPYWNALFYHETVTNFATMDYDMHGKNKIAFAGAPDLYEKIDAVMLDTLTKRNVWLNFPILTLADRWPADKMAAFFNTLFRQTATSKLAETLSTNVSNDTQL</sequence>
<proteinExistence type="predicted"/>
<name>A0A4V1J3U6_9FUNG</name>
<accession>A0A4V1J3U6</accession>
<dbReference type="AlphaFoldDB" id="A0A4V1J3U6"/>
<dbReference type="EMBL" id="ML004083">
    <property type="protein sequence ID" value="RKP33289.1"/>
    <property type="molecule type" value="Genomic_DNA"/>
</dbReference>
<evidence type="ECO:0000313" key="1">
    <source>
        <dbReference type="EMBL" id="RKP33289.1"/>
    </source>
</evidence>
<dbReference type="Proteomes" id="UP000268162">
    <property type="component" value="Unassembled WGS sequence"/>
</dbReference>
<evidence type="ECO:0000313" key="2">
    <source>
        <dbReference type="Proteomes" id="UP000268162"/>
    </source>
</evidence>
<reference evidence="2" key="1">
    <citation type="journal article" date="2018" name="Nat. Microbiol.">
        <title>Leveraging single-cell genomics to expand the fungal tree of life.</title>
        <authorList>
            <person name="Ahrendt S.R."/>
            <person name="Quandt C.A."/>
            <person name="Ciobanu D."/>
            <person name="Clum A."/>
            <person name="Salamov A."/>
            <person name="Andreopoulos B."/>
            <person name="Cheng J.F."/>
            <person name="Woyke T."/>
            <person name="Pelin A."/>
            <person name="Henrissat B."/>
            <person name="Reynolds N.K."/>
            <person name="Benny G.L."/>
            <person name="Smith M.E."/>
            <person name="James T.Y."/>
            <person name="Grigoriev I.V."/>
        </authorList>
    </citation>
    <scope>NUCLEOTIDE SEQUENCE [LARGE SCALE GENOMIC DNA]</scope>
    <source>
        <strain evidence="2">RSA 468</strain>
    </source>
</reference>
<keyword evidence="2" id="KW-1185">Reference proteome</keyword>
<gene>
    <name evidence="1" type="ORF">BJ085DRAFT_40945</name>
</gene>